<proteinExistence type="predicted"/>
<dbReference type="STRING" id="204773.HEAR3201"/>
<dbReference type="PANTHER" id="PTHR30619:SF1">
    <property type="entry name" value="RECOMBINATION PROTEIN 2"/>
    <property type="match status" value="1"/>
</dbReference>
<dbReference type="InterPro" id="IPR036866">
    <property type="entry name" value="RibonucZ/Hydroxyglut_hydro"/>
</dbReference>
<dbReference type="HOGENOM" id="CLU_065110_0_0_4"/>
<evidence type="ECO:0000313" key="1">
    <source>
        <dbReference type="EMBL" id="CAL63308.1"/>
    </source>
</evidence>
<keyword evidence="2" id="KW-1185">Reference proteome</keyword>
<evidence type="ECO:0000313" key="2">
    <source>
        <dbReference type="Proteomes" id="UP000006697"/>
    </source>
</evidence>
<dbReference type="PANTHER" id="PTHR30619">
    <property type="entry name" value="DNA INTERNALIZATION/COMPETENCE PROTEIN COMEC/REC2"/>
    <property type="match status" value="1"/>
</dbReference>
<accession>A4G9X1</accession>
<gene>
    <name evidence="1" type="ordered locus">HEAR3201</name>
</gene>
<evidence type="ECO:0008006" key="3">
    <source>
        <dbReference type="Google" id="ProtNLM"/>
    </source>
</evidence>
<organism evidence="1 2">
    <name type="scientific">Herminiimonas arsenicoxydans</name>
    <dbReference type="NCBI Taxonomy" id="204773"/>
    <lineage>
        <taxon>Bacteria</taxon>
        <taxon>Pseudomonadati</taxon>
        <taxon>Pseudomonadota</taxon>
        <taxon>Betaproteobacteria</taxon>
        <taxon>Burkholderiales</taxon>
        <taxon>Oxalobacteraceae</taxon>
        <taxon>Herminiimonas</taxon>
    </lineage>
</organism>
<dbReference type="OrthoDB" id="418728at2"/>
<dbReference type="Proteomes" id="UP000006697">
    <property type="component" value="Chromosome"/>
</dbReference>
<dbReference type="SUPFAM" id="SSF56281">
    <property type="entry name" value="Metallo-hydrolase/oxidoreductase"/>
    <property type="match status" value="1"/>
</dbReference>
<dbReference type="AlphaFoldDB" id="A4G9X1"/>
<dbReference type="Gene3D" id="3.60.15.10">
    <property type="entry name" value="Ribonuclease Z/Hydroxyacylglutathione hydrolase-like"/>
    <property type="match status" value="1"/>
</dbReference>
<reference evidence="1 2" key="1">
    <citation type="journal article" date="2007" name="PLoS Genet.">
        <title>A tale of two oxidation states: bacterial colonization of arsenic-rich environments.</title>
        <authorList>
            <person name="Muller D."/>
            <person name="Medigue C."/>
            <person name="Koechler S."/>
            <person name="Barbe V."/>
            <person name="Barakat M."/>
            <person name="Talla E."/>
            <person name="Bonnefoy V."/>
            <person name="Krin E."/>
            <person name="Arsene-Ploetze F."/>
            <person name="Carapito C."/>
            <person name="Chandler M."/>
            <person name="Cournoyer B."/>
            <person name="Cruveiller S."/>
            <person name="Dossat C."/>
            <person name="Duval S."/>
            <person name="Heymann M."/>
            <person name="Leize E."/>
            <person name="Lieutaud A."/>
            <person name="Lievremont D."/>
            <person name="Makita Y."/>
            <person name="Mangenot S."/>
            <person name="Nitschke W."/>
            <person name="Ortet P."/>
            <person name="Perdrial N."/>
            <person name="Schoepp B."/>
            <person name="Siguier N."/>
            <person name="Simeonova D.D."/>
            <person name="Rouy Z."/>
            <person name="Segurens B."/>
            <person name="Turlin E."/>
            <person name="Vallenet D."/>
            <person name="Van Dorsselaer A."/>
            <person name="Weiss S."/>
            <person name="Weissenbach J."/>
            <person name="Lett M.C."/>
            <person name="Danchin A."/>
            <person name="Bertin P.N."/>
        </authorList>
    </citation>
    <scope>NUCLEOTIDE SEQUENCE [LARGE SCALE GENOMIC DNA]</scope>
    <source>
        <strain evidence="2">ULPAs1</strain>
    </source>
</reference>
<sequence>MNYEIDFLPIGEGSGDAIVIRYGDPQGYYLHVVDGGRTETAKTIINHINEFYPGYYINHMMLSHADDDHATGLVGVMEKIEVKNLWMNRPWLYAADILHHFHGNFTLQGLIDDIKARHPYLVELERLAIQKGVRIHEVFQGSTIGAFTVLAPARDRYINSIPDFGKTPDRYTTEAAASQSFGLLRSLTEAAKTWLEEKWDVETLAKNTSTSASNESCVVQYGVLNDKGVLLTADVGPIGLTEAGNFAAQLGLDKPKFVQIPHHGSRHNVTPSVLDMWLGLRQPEGSADGIAFCSVGSNKHDYPRGQVKNAFMRRGFKVYSTRTKWISHSSGGGHPNTAPAVAEEFANEVEGI</sequence>
<dbReference type="InterPro" id="IPR052159">
    <property type="entry name" value="Competence_DNA_uptake"/>
</dbReference>
<protein>
    <recommendedName>
        <fullName evidence="3">Metallo-beta-lactamase domain-containing protein</fullName>
    </recommendedName>
</protein>
<dbReference type="KEGG" id="har:HEAR3201"/>
<name>A4G9X1_HERAR</name>
<dbReference type="EMBL" id="CU207211">
    <property type="protein sequence ID" value="CAL63308.1"/>
    <property type="molecule type" value="Genomic_DNA"/>
</dbReference>
<dbReference type="eggNOG" id="COG2333">
    <property type="taxonomic scope" value="Bacteria"/>
</dbReference>